<dbReference type="EMBL" id="JAATIQ010000223">
    <property type="protein sequence ID" value="KAF4369295.1"/>
    <property type="molecule type" value="Genomic_DNA"/>
</dbReference>
<protein>
    <submittedName>
        <fullName evidence="1">Uncharacterized protein</fullName>
    </submittedName>
</protein>
<name>A0A7J6DQV4_CANSA</name>
<evidence type="ECO:0000313" key="1">
    <source>
        <dbReference type="EMBL" id="KAF4348468.1"/>
    </source>
</evidence>
<evidence type="ECO:0000313" key="2">
    <source>
        <dbReference type="EMBL" id="KAF4369295.1"/>
    </source>
</evidence>
<keyword evidence="3" id="KW-1185">Reference proteome</keyword>
<dbReference type="EMBL" id="JAATIQ010000685">
    <property type="protein sequence ID" value="KAF4348468.1"/>
    <property type="molecule type" value="Genomic_DNA"/>
</dbReference>
<sequence>MKLVQFQLFSQAYFDGFTYNLKYSRYLKLDCECNEEIPNTICKLYNSETLLLECRSVTSTDIGNLIKLQHLGVPKDGIAIRQATKSANAGSLRNQGPENVSSLEEVSDATSYLRRSDLMAAELLAYEVKDFFKGKDAILKLLPFKVNVNVNEHIVNTTQALTLNHVPNRQASVLTLDLLGYIQTWMMLL</sequence>
<organism evidence="1 3">
    <name type="scientific">Cannabis sativa</name>
    <name type="common">Hemp</name>
    <name type="synonym">Marijuana</name>
    <dbReference type="NCBI Taxonomy" id="3483"/>
    <lineage>
        <taxon>Eukaryota</taxon>
        <taxon>Viridiplantae</taxon>
        <taxon>Streptophyta</taxon>
        <taxon>Embryophyta</taxon>
        <taxon>Tracheophyta</taxon>
        <taxon>Spermatophyta</taxon>
        <taxon>Magnoliopsida</taxon>
        <taxon>eudicotyledons</taxon>
        <taxon>Gunneridae</taxon>
        <taxon>Pentapetalae</taxon>
        <taxon>rosids</taxon>
        <taxon>fabids</taxon>
        <taxon>Rosales</taxon>
        <taxon>Cannabaceae</taxon>
        <taxon>Cannabis</taxon>
    </lineage>
</organism>
<proteinExistence type="predicted"/>
<comment type="caution">
    <text evidence="1">The sequence shown here is derived from an EMBL/GenBank/DDBJ whole genome shotgun (WGS) entry which is preliminary data.</text>
</comment>
<dbReference type="Proteomes" id="UP000583929">
    <property type="component" value="Unassembled WGS sequence"/>
</dbReference>
<evidence type="ECO:0000313" key="3">
    <source>
        <dbReference type="Proteomes" id="UP000583929"/>
    </source>
</evidence>
<accession>A0A7J6DQV4</accession>
<reference evidence="1 3" key="1">
    <citation type="journal article" date="2020" name="bioRxiv">
        <title>Sequence and annotation of 42 cannabis genomes reveals extensive copy number variation in cannabinoid synthesis and pathogen resistance genes.</title>
        <authorList>
            <person name="Mckernan K.J."/>
            <person name="Helbert Y."/>
            <person name="Kane L.T."/>
            <person name="Ebling H."/>
            <person name="Zhang L."/>
            <person name="Liu B."/>
            <person name="Eaton Z."/>
            <person name="Mclaughlin S."/>
            <person name="Kingan S."/>
            <person name="Baybayan P."/>
            <person name="Concepcion G."/>
            <person name="Jordan M."/>
            <person name="Riva A."/>
            <person name="Barbazuk W."/>
            <person name="Harkins T."/>
        </authorList>
    </citation>
    <scope>NUCLEOTIDE SEQUENCE [LARGE SCALE GENOMIC DNA]</scope>
    <source>
        <strain evidence="3">cv. Jamaican Lion 4</strain>
        <strain evidence="1">Father</strain>
        <tissue evidence="1">Leaf</tissue>
    </source>
</reference>
<gene>
    <name evidence="2" type="ORF">G4B88_009678</name>
    <name evidence="1" type="ORF">G4B88_017824</name>
</gene>
<dbReference type="AlphaFoldDB" id="A0A7J6DQV4"/>